<dbReference type="HOGENOM" id="CLU_2347057_0_0_1"/>
<keyword evidence="2" id="KW-1185">Reference proteome</keyword>
<sequence length="97" mass="11272">MVGTPVQIRMTFVLLVGIRGMVRNPFYDSAGTQRFFGYASRYTFKRKPVLSNVSCYRIIKVLPNVPFFSDFALNRGPLRMRVPHHLIYHQKGRSFCT</sequence>
<dbReference type="Proteomes" id="UP000001194">
    <property type="component" value="Unassembled WGS sequence"/>
</dbReference>
<dbReference type="RefSeq" id="XP_001881950.1">
    <property type="nucleotide sequence ID" value="XM_001881915.1"/>
</dbReference>
<gene>
    <name evidence="1" type="ORF">LACBIDRAFT_298605</name>
</gene>
<accession>B0DD75</accession>
<proteinExistence type="predicted"/>
<dbReference type="GeneID" id="6077612"/>
<dbReference type="EMBL" id="DS547104">
    <property type="protein sequence ID" value="EDR07558.1"/>
    <property type="molecule type" value="Genomic_DNA"/>
</dbReference>
<evidence type="ECO:0000313" key="1">
    <source>
        <dbReference type="EMBL" id="EDR07558.1"/>
    </source>
</evidence>
<evidence type="ECO:0000313" key="2">
    <source>
        <dbReference type="Proteomes" id="UP000001194"/>
    </source>
</evidence>
<dbReference type="InParanoid" id="B0DD75"/>
<name>B0DD75_LACBS</name>
<protein>
    <submittedName>
        <fullName evidence="1">Predicted protein</fullName>
    </submittedName>
</protein>
<dbReference type="KEGG" id="lbc:LACBIDRAFT_298605"/>
<reference evidence="1 2" key="1">
    <citation type="journal article" date="2008" name="Nature">
        <title>The genome of Laccaria bicolor provides insights into mycorrhizal symbiosis.</title>
        <authorList>
            <person name="Martin F."/>
            <person name="Aerts A."/>
            <person name="Ahren D."/>
            <person name="Brun A."/>
            <person name="Danchin E.G.J."/>
            <person name="Duchaussoy F."/>
            <person name="Gibon J."/>
            <person name="Kohler A."/>
            <person name="Lindquist E."/>
            <person name="Pereda V."/>
            <person name="Salamov A."/>
            <person name="Shapiro H.J."/>
            <person name="Wuyts J."/>
            <person name="Blaudez D."/>
            <person name="Buee M."/>
            <person name="Brokstein P."/>
            <person name="Canbaeck B."/>
            <person name="Cohen D."/>
            <person name="Courty P.E."/>
            <person name="Coutinho P.M."/>
            <person name="Delaruelle C."/>
            <person name="Detter J.C."/>
            <person name="Deveau A."/>
            <person name="DiFazio S."/>
            <person name="Duplessis S."/>
            <person name="Fraissinet-Tachet L."/>
            <person name="Lucic E."/>
            <person name="Frey-Klett P."/>
            <person name="Fourrey C."/>
            <person name="Feussner I."/>
            <person name="Gay G."/>
            <person name="Grimwood J."/>
            <person name="Hoegger P.J."/>
            <person name="Jain P."/>
            <person name="Kilaru S."/>
            <person name="Labbe J."/>
            <person name="Lin Y.C."/>
            <person name="Legue V."/>
            <person name="Le Tacon F."/>
            <person name="Marmeisse R."/>
            <person name="Melayah D."/>
            <person name="Montanini B."/>
            <person name="Muratet M."/>
            <person name="Nehls U."/>
            <person name="Niculita-Hirzel H."/>
            <person name="Oudot-Le Secq M.P."/>
            <person name="Peter M."/>
            <person name="Quesneville H."/>
            <person name="Rajashekar B."/>
            <person name="Reich M."/>
            <person name="Rouhier N."/>
            <person name="Schmutz J."/>
            <person name="Yin T."/>
            <person name="Chalot M."/>
            <person name="Henrissat B."/>
            <person name="Kuees U."/>
            <person name="Lucas S."/>
            <person name="Van de Peer Y."/>
            <person name="Podila G.K."/>
            <person name="Polle A."/>
            <person name="Pukkila P.J."/>
            <person name="Richardson P.M."/>
            <person name="Rouze P."/>
            <person name="Sanders I.R."/>
            <person name="Stajich J.E."/>
            <person name="Tunlid A."/>
            <person name="Tuskan G."/>
            <person name="Grigoriev I.V."/>
        </authorList>
    </citation>
    <scope>NUCLEOTIDE SEQUENCE [LARGE SCALE GENOMIC DNA]</scope>
    <source>
        <strain evidence="2">S238N-H82 / ATCC MYA-4686</strain>
    </source>
</reference>
<dbReference type="AlphaFoldDB" id="B0DD75"/>
<organism evidence="2">
    <name type="scientific">Laccaria bicolor (strain S238N-H82 / ATCC MYA-4686)</name>
    <name type="common">Bicoloured deceiver</name>
    <name type="synonym">Laccaria laccata var. bicolor</name>
    <dbReference type="NCBI Taxonomy" id="486041"/>
    <lineage>
        <taxon>Eukaryota</taxon>
        <taxon>Fungi</taxon>
        <taxon>Dikarya</taxon>
        <taxon>Basidiomycota</taxon>
        <taxon>Agaricomycotina</taxon>
        <taxon>Agaricomycetes</taxon>
        <taxon>Agaricomycetidae</taxon>
        <taxon>Agaricales</taxon>
        <taxon>Agaricineae</taxon>
        <taxon>Hydnangiaceae</taxon>
        <taxon>Laccaria</taxon>
    </lineage>
</organism>